<dbReference type="Pfam" id="PF17957">
    <property type="entry name" value="Big_7"/>
    <property type="match status" value="1"/>
</dbReference>
<evidence type="ECO:0000256" key="7">
    <source>
        <dbReference type="ARBA" id="ARBA00022960"/>
    </source>
</evidence>
<evidence type="ECO:0000256" key="1">
    <source>
        <dbReference type="ARBA" id="ARBA00004236"/>
    </source>
</evidence>
<dbReference type="Proteomes" id="UP000050544">
    <property type="component" value="Unassembled WGS sequence"/>
</dbReference>
<evidence type="ECO:0000256" key="2">
    <source>
        <dbReference type="ARBA" id="ARBA00022475"/>
    </source>
</evidence>
<protein>
    <recommendedName>
        <fullName evidence="14">Glycosyl transferase family 51 domain-containing protein</fullName>
    </recommendedName>
</protein>
<dbReference type="Gene3D" id="1.10.3810.10">
    <property type="entry name" value="Biosynthetic peptidoglycan transglycosylase-like"/>
    <property type="match status" value="1"/>
</dbReference>
<dbReference type="Pfam" id="PF00912">
    <property type="entry name" value="Transgly"/>
    <property type="match status" value="1"/>
</dbReference>
<evidence type="ECO:0000256" key="3">
    <source>
        <dbReference type="ARBA" id="ARBA00022645"/>
    </source>
</evidence>
<dbReference type="InterPro" id="IPR050396">
    <property type="entry name" value="Glycosyltr_51/Transpeptidase"/>
</dbReference>
<dbReference type="Gene3D" id="2.60.40.10">
    <property type="entry name" value="Immunoglobulins"/>
    <property type="match status" value="1"/>
</dbReference>
<evidence type="ECO:0000256" key="8">
    <source>
        <dbReference type="ARBA" id="ARBA00022984"/>
    </source>
</evidence>
<evidence type="ECO:0000313" key="16">
    <source>
        <dbReference type="Proteomes" id="UP000050544"/>
    </source>
</evidence>
<comment type="caution">
    <text evidence="15">The sequence shown here is derived from an EMBL/GenBank/DDBJ whole genome shotgun (WGS) entry which is preliminary data.</text>
</comment>
<gene>
    <name evidence="15" type="ORF">SE15_13575</name>
</gene>
<keyword evidence="16" id="KW-1185">Reference proteome</keyword>
<dbReference type="GO" id="GO:0005886">
    <property type="term" value="C:plasma membrane"/>
    <property type="evidence" value="ECO:0007669"/>
    <property type="project" value="UniProtKB-SubCell"/>
</dbReference>
<keyword evidence="9" id="KW-0472">Membrane</keyword>
<dbReference type="PANTHER" id="PTHR32282">
    <property type="entry name" value="BINDING PROTEIN TRANSPEPTIDASE, PUTATIVE-RELATED"/>
    <property type="match status" value="1"/>
</dbReference>
<name>A0A0P6XZX9_9CHLR</name>
<dbReference type="SUPFAM" id="SSF56601">
    <property type="entry name" value="beta-lactamase/transpeptidase-like"/>
    <property type="match status" value="1"/>
</dbReference>
<evidence type="ECO:0000256" key="12">
    <source>
        <dbReference type="ARBA" id="ARBA00034000"/>
    </source>
</evidence>
<dbReference type="GO" id="GO:0009002">
    <property type="term" value="F:serine-type D-Ala-D-Ala carboxypeptidase activity"/>
    <property type="evidence" value="ECO:0007669"/>
    <property type="project" value="UniProtKB-EC"/>
</dbReference>
<dbReference type="STRING" id="869279.SE15_13575"/>
<evidence type="ECO:0000313" key="15">
    <source>
        <dbReference type="EMBL" id="KPL82118.1"/>
    </source>
</evidence>
<dbReference type="InterPro" id="IPR036950">
    <property type="entry name" value="PBP_transglycosylase"/>
</dbReference>
<dbReference type="InterPro" id="IPR023346">
    <property type="entry name" value="Lysozyme-like_dom_sf"/>
</dbReference>
<dbReference type="PANTHER" id="PTHR32282:SF11">
    <property type="entry name" value="PENICILLIN-BINDING PROTEIN 1B"/>
    <property type="match status" value="1"/>
</dbReference>
<keyword evidence="2" id="KW-1003">Cell membrane</keyword>
<keyword evidence="3" id="KW-0121">Carboxypeptidase</keyword>
<evidence type="ECO:0000256" key="5">
    <source>
        <dbReference type="ARBA" id="ARBA00022676"/>
    </source>
</evidence>
<accession>A0A0P6XZX9</accession>
<dbReference type="RefSeq" id="WP_054522653.1">
    <property type="nucleotide sequence ID" value="NZ_LGKO01000006.1"/>
</dbReference>
<keyword evidence="4" id="KW-0378">Hydrolase</keyword>
<organism evidence="15 16">
    <name type="scientific">Thermanaerothrix daxensis</name>
    <dbReference type="NCBI Taxonomy" id="869279"/>
    <lineage>
        <taxon>Bacteria</taxon>
        <taxon>Bacillati</taxon>
        <taxon>Chloroflexota</taxon>
        <taxon>Anaerolineae</taxon>
        <taxon>Anaerolineales</taxon>
        <taxon>Anaerolineaceae</taxon>
        <taxon>Thermanaerothrix</taxon>
    </lineage>
</organism>
<feature type="domain" description="Glycosyl transferase family 51" evidence="14">
    <location>
        <begin position="148"/>
        <end position="257"/>
    </location>
</feature>
<dbReference type="GO" id="GO:0030288">
    <property type="term" value="C:outer membrane-bounded periplasmic space"/>
    <property type="evidence" value="ECO:0007669"/>
    <property type="project" value="TreeGrafter"/>
</dbReference>
<evidence type="ECO:0000256" key="9">
    <source>
        <dbReference type="ARBA" id="ARBA00023136"/>
    </source>
</evidence>
<comment type="catalytic activity">
    <reaction evidence="13">
        <text>[GlcNAc-(1-&gt;4)-Mur2Ac(oyl-L-Ala-gamma-D-Glu-L-Lys-D-Ala-D-Ala)](n)-di-trans,octa-cis-undecaprenyl diphosphate + beta-D-GlcNAc-(1-&gt;4)-Mur2Ac(oyl-L-Ala-gamma-D-Glu-L-Lys-D-Ala-D-Ala)-di-trans,octa-cis-undecaprenyl diphosphate = [GlcNAc-(1-&gt;4)-Mur2Ac(oyl-L-Ala-gamma-D-Glu-L-Lys-D-Ala-D-Ala)](n+1)-di-trans,octa-cis-undecaprenyl diphosphate + di-trans,octa-cis-undecaprenyl diphosphate + H(+)</text>
        <dbReference type="Rhea" id="RHEA:23708"/>
        <dbReference type="Rhea" id="RHEA-COMP:9602"/>
        <dbReference type="Rhea" id="RHEA-COMP:9603"/>
        <dbReference type="ChEBI" id="CHEBI:15378"/>
        <dbReference type="ChEBI" id="CHEBI:58405"/>
        <dbReference type="ChEBI" id="CHEBI:60033"/>
        <dbReference type="ChEBI" id="CHEBI:78435"/>
        <dbReference type="EC" id="2.4.99.28"/>
    </reaction>
</comment>
<dbReference type="InterPro" id="IPR012338">
    <property type="entry name" value="Beta-lactam/transpept-like"/>
</dbReference>
<keyword evidence="10" id="KW-0511">Multifunctional enzyme</keyword>
<dbReference type="OrthoDB" id="152299at2"/>
<evidence type="ECO:0000256" key="6">
    <source>
        <dbReference type="ARBA" id="ARBA00022679"/>
    </source>
</evidence>
<evidence type="ECO:0000256" key="11">
    <source>
        <dbReference type="ARBA" id="ARBA00023316"/>
    </source>
</evidence>
<keyword evidence="7" id="KW-0133">Cell shape</keyword>
<dbReference type="InterPro" id="IPR001264">
    <property type="entry name" value="Glyco_trans_51"/>
</dbReference>
<dbReference type="GO" id="GO:0071555">
    <property type="term" value="P:cell wall organization"/>
    <property type="evidence" value="ECO:0007669"/>
    <property type="project" value="UniProtKB-KW"/>
</dbReference>
<comment type="catalytic activity">
    <reaction evidence="12">
        <text>Preferential cleavage: (Ac)2-L-Lys-D-Ala-|-D-Ala. Also transpeptidation of peptidyl-alanyl moieties that are N-acyl substituents of D-alanine.</text>
        <dbReference type="EC" id="3.4.16.4"/>
    </reaction>
</comment>
<sequence length="947" mass="102791">MRALWVHHWLKARRQRQAVQRRSPSHRALRAGIGLALVLSLVLALLSLTLAFAYAALTADLPPVEALETLLAPSTGTLTQPTRFYDRTGTHLLAALDGGVGARTFRSVDPGSSEAFSPLLVQATLALTQPDFWTSPGFALSLDPAPQTLAERLVSDLLLWREPPSLRRTLRMRLLAWQTVTHYGRAQVLAWYLNSARFGPQTYGAEAAARRYLGKTATHLDAGEVALLLAALESPALNPLDTPEGALERQRQVLERLLGAGVIDLPTYEQARQHPPTLLPRREVPPASTDAFIHQVQAALAENYPPEVLERGGLRLLTTLDEALQQQVTCALRAYFQSLGAVAAAEDPTCEAARDLPTLPSALWPAHPEELAGGAVVVDVTSGEMLALVEVDARGLPTSNLSRRPTGSLLTPFLALSAFARGMSPASLVWDVPPTSDESPLATSRYHGPERLRLALAGDDAGALTRLLEQIGVPTVAQTVRTLGVPLTVGDAAAFLTQGAPLTLPEVAQAYLPLATLGLGYRLPGWPESQPLALRRLEGSDGVLWMQGEPAQVRPLISAQLAYLVHHVLSDGEARRQRLGSPDWLDLGRPAAAKLGQVADGQTAWAVGYTPHYLVAVWVGYRPGAGGTALNPRLAAALWHGLMQYLHREVPASDWTAPPGLTLVNVCDPSGLLPTPDCPQVVREIFLSENQPTQYDTLYRRYPINRETGRLATAFTPPELVEERVYLVVPPEVSAWAAQAGLPLPPTQYDNIQNPSTNPQVRFSQPAPFAYVRGTVTLRGTATAPDFAEYRIQVGEGLNPRAWVTLTPASSGPVEEGVLATWDTRGLPEGLYILRLTLVHLDQRVETALLQVTVDNTPPQVEVRLPAPGQDLLLPTNGMLSLYAEARDAYGVRRVIWQVDGREVGENRTPPYILVWKATRGEHTLEVLAEDLAGNRASSGVLRFRVR</sequence>
<evidence type="ECO:0000256" key="13">
    <source>
        <dbReference type="ARBA" id="ARBA00049902"/>
    </source>
</evidence>
<evidence type="ECO:0000256" key="4">
    <source>
        <dbReference type="ARBA" id="ARBA00022670"/>
    </source>
</evidence>
<comment type="subcellular location">
    <subcellularLocation>
        <location evidence="1">Cell membrane</location>
    </subcellularLocation>
</comment>
<keyword evidence="11" id="KW-0961">Cell wall biogenesis/degradation</keyword>
<dbReference type="InterPro" id="IPR013783">
    <property type="entry name" value="Ig-like_fold"/>
</dbReference>
<keyword evidence="6" id="KW-0808">Transferase</keyword>
<keyword evidence="4" id="KW-0645">Protease</keyword>
<proteinExistence type="predicted"/>
<keyword evidence="5" id="KW-0328">Glycosyltransferase</keyword>
<evidence type="ECO:0000256" key="10">
    <source>
        <dbReference type="ARBA" id="ARBA00023268"/>
    </source>
</evidence>
<keyword evidence="8" id="KW-0573">Peptidoglycan synthesis</keyword>
<dbReference type="AlphaFoldDB" id="A0A0P6XZX9"/>
<dbReference type="GO" id="GO:0008955">
    <property type="term" value="F:peptidoglycan glycosyltransferase activity"/>
    <property type="evidence" value="ECO:0007669"/>
    <property type="project" value="UniProtKB-EC"/>
</dbReference>
<evidence type="ECO:0000259" key="14">
    <source>
        <dbReference type="Pfam" id="PF00912"/>
    </source>
</evidence>
<dbReference type="GO" id="GO:0008360">
    <property type="term" value="P:regulation of cell shape"/>
    <property type="evidence" value="ECO:0007669"/>
    <property type="project" value="UniProtKB-KW"/>
</dbReference>
<dbReference type="EMBL" id="LGKO01000006">
    <property type="protein sequence ID" value="KPL82118.1"/>
    <property type="molecule type" value="Genomic_DNA"/>
</dbReference>
<dbReference type="GO" id="GO:0009252">
    <property type="term" value="P:peptidoglycan biosynthetic process"/>
    <property type="evidence" value="ECO:0007669"/>
    <property type="project" value="UniProtKB-KW"/>
</dbReference>
<dbReference type="Gene3D" id="3.40.710.10">
    <property type="entry name" value="DD-peptidase/beta-lactamase superfamily"/>
    <property type="match status" value="1"/>
</dbReference>
<reference evidence="15 16" key="1">
    <citation type="submission" date="2015-07" db="EMBL/GenBank/DDBJ databases">
        <title>Whole genome sequence of Thermanaerothrix daxensis DSM 23592.</title>
        <authorList>
            <person name="Hemp J."/>
            <person name="Ward L.M."/>
            <person name="Pace L.A."/>
            <person name="Fischer W.W."/>
        </authorList>
    </citation>
    <scope>NUCLEOTIDE SEQUENCE [LARGE SCALE GENOMIC DNA]</scope>
    <source>
        <strain evidence="15 16">GNS-1</strain>
    </source>
</reference>
<dbReference type="SUPFAM" id="SSF53955">
    <property type="entry name" value="Lysozyme-like"/>
    <property type="match status" value="1"/>
</dbReference>
<dbReference type="GO" id="GO:0006508">
    <property type="term" value="P:proteolysis"/>
    <property type="evidence" value="ECO:0007669"/>
    <property type="project" value="UniProtKB-KW"/>
</dbReference>